<comment type="caution">
    <text evidence="1">The sequence shown here is derived from an EMBL/GenBank/DDBJ whole genome shotgun (WGS) entry which is preliminary data.</text>
</comment>
<evidence type="ECO:0000313" key="2">
    <source>
        <dbReference type="Proteomes" id="UP001266305"/>
    </source>
</evidence>
<reference evidence="1 2" key="1">
    <citation type="submission" date="2023-05" db="EMBL/GenBank/DDBJ databases">
        <title>B98-5 Cell Line De Novo Hybrid Assembly: An Optical Mapping Approach.</title>
        <authorList>
            <person name="Kananen K."/>
            <person name="Auerbach J.A."/>
            <person name="Kautto E."/>
            <person name="Blachly J.S."/>
        </authorList>
    </citation>
    <scope>NUCLEOTIDE SEQUENCE [LARGE SCALE GENOMIC DNA]</scope>
    <source>
        <strain evidence="1">B95-8</strain>
        <tissue evidence="1">Cell line</tissue>
    </source>
</reference>
<keyword evidence="2" id="KW-1185">Reference proteome</keyword>
<accession>A0ABQ9W3A2</accession>
<evidence type="ECO:0000313" key="1">
    <source>
        <dbReference type="EMBL" id="KAK2115554.1"/>
    </source>
</evidence>
<proteinExistence type="predicted"/>
<organism evidence="1 2">
    <name type="scientific">Saguinus oedipus</name>
    <name type="common">Cotton-top tamarin</name>
    <name type="synonym">Oedipomidas oedipus</name>
    <dbReference type="NCBI Taxonomy" id="9490"/>
    <lineage>
        <taxon>Eukaryota</taxon>
        <taxon>Metazoa</taxon>
        <taxon>Chordata</taxon>
        <taxon>Craniata</taxon>
        <taxon>Vertebrata</taxon>
        <taxon>Euteleostomi</taxon>
        <taxon>Mammalia</taxon>
        <taxon>Eutheria</taxon>
        <taxon>Euarchontoglires</taxon>
        <taxon>Primates</taxon>
        <taxon>Haplorrhini</taxon>
        <taxon>Platyrrhini</taxon>
        <taxon>Cebidae</taxon>
        <taxon>Callitrichinae</taxon>
        <taxon>Saguinus</taxon>
    </lineage>
</organism>
<sequence>MQALKIELQDRNKTQVLKDPAVADDTRQGSGRPYGQHICIDADDSSWLSCWLEEKIGYYLTASSPSSGYMCQCLSLLSERNTVVPLSSPYELCALPLHSTPAVYQL</sequence>
<protein>
    <submittedName>
        <fullName evidence="1">Uncharacterized protein</fullName>
    </submittedName>
</protein>
<dbReference type="EMBL" id="JASSZA010000003">
    <property type="protein sequence ID" value="KAK2115554.1"/>
    <property type="molecule type" value="Genomic_DNA"/>
</dbReference>
<name>A0ABQ9W3A2_SAGOE</name>
<dbReference type="Proteomes" id="UP001266305">
    <property type="component" value="Unassembled WGS sequence"/>
</dbReference>
<gene>
    <name evidence="1" type="ORF">P7K49_006180</name>
</gene>